<dbReference type="EMBL" id="JAIWYP010000016">
    <property type="protein sequence ID" value="KAH3696602.1"/>
    <property type="molecule type" value="Genomic_DNA"/>
</dbReference>
<keyword evidence="3" id="KW-1185">Reference proteome</keyword>
<sequence>MPGDLEESIKKFETKKEFVAVKLKTRQSFREDQVALERRLSKYREKPARKMSDGTPEARTNCHVNGHSEDIGCEGEINSKLESIVMDLSKENELQRTPTKCAENKLQFENGTIIGKHSVKSPGANDTVVINDEVSDKTSTPDGQINLAYQRSTSDIRQGEVNERNNDCVTDNNMKPNAGHSELNVLSNGSATNENRQPYNQMRDNLGTSDNVHQHQPVLEHSSLIMRPKVAGHARSSMTPEPRMKVAKGIYQKNPRLTGASTEHLDNISVKGQIFGHRFQDKSRTVVTQIPAAEVTSLPADGNLCSLNVPQMVTVFRLLNVPDELVVRLSSCNVDGRRFAAFSDKELDDLRMNNPVVRYFRDRSAVVRQRRKKLFIL</sequence>
<organism evidence="2 3">
    <name type="scientific">Dreissena polymorpha</name>
    <name type="common">Zebra mussel</name>
    <name type="synonym">Mytilus polymorpha</name>
    <dbReference type="NCBI Taxonomy" id="45954"/>
    <lineage>
        <taxon>Eukaryota</taxon>
        <taxon>Metazoa</taxon>
        <taxon>Spiralia</taxon>
        <taxon>Lophotrochozoa</taxon>
        <taxon>Mollusca</taxon>
        <taxon>Bivalvia</taxon>
        <taxon>Autobranchia</taxon>
        <taxon>Heteroconchia</taxon>
        <taxon>Euheterodonta</taxon>
        <taxon>Imparidentia</taxon>
        <taxon>Neoheterodontei</taxon>
        <taxon>Myida</taxon>
        <taxon>Dreissenoidea</taxon>
        <taxon>Dreissenidae</taxon>
        <taxon>Dreissena</taxon>
    </lineage>
</organism>
<gene>
    <name evidence="2" type="ORF">DPMN_084078</name>
</gene>
<dbReference type="AlphaFoldDB" id="A0A9D3YDW2"/>
<feature type="compositionally biased region" description="Polar residues" evidence="1">
    <location>
        <begin position="184"/>
        <end position="193"/>
    </location>
</feature>
<proteinExistence type="predicted"/>
<feature type="region of interest" description="Disordered" evidence="1">
    <location>
        <begin position="165"/>
        <end position="193"/>
    </location>
</feature>
<evidence type="ECO:0000256" key="1">
    <source>
        <dbReference type="SAM" id="MobiDB-lite"/>
    </source>
</evidence>
<dbReference type="OrthoDB" id="6128388at2759"/>
<protein>
    <submittedName>
        <fullName evidence="2">Uncharacterized protein</fullName>
    </submittedName>
</protein>
<reference evidence="2" key="2">
    <citation type="submission" date="2020-11" db="EMBL/GenBank/DDBJ databases">
        <authorList>
            <person name="McCartney M.A."/>
            <person name="Auch B."/>
            <person name="Kono T."/>
            <person name="Mallez S."/>
            <person name="Becker A."/>
            <person name="Gohl D.M."/>
            <person name="Silverstein K.A.T."/>
            <person name="Koren S."/>
            <person name="Bechman K.B."/>
            <person name="Herman A."/>
            <person name="Abrahante J.E."/>
            <person name="Garbe J."/>
        </authorList>
    </citation>
    <scope>NUCLEOTIDE SEQUENCE</scope>
    <source>
        <strain evidence="2">Duluth1</strain>
        <tissue evidence="2">Whole animal</tissue>
    </source>
</reference>
<dbReference type="Proteomes" id="UP000828390">
    <property type="component" value="Unassembled WGS sequence"/>
</dbReference>
<evidence type="ECO:0000313" key="2">
    <source>
        <dbReference type="EMBL" id="KAH3696602.1"/>
    </source>
</evidence>
<reference evidence="2" key="1">
    <citation type="journal article" date="2019" name="bioRxiv">
        <title>The Genome of the Zebra Mussel, Dreissena polymorpha: A Resource for Invasive Species Research.</title>
        <authorList>
            <person name="McCartney M.A."/>
            <person name="Auch B."/>
            <person name="Kono T."/>
            <person name="Mallez S."/>
            <person name="Zhang Y."/>
            <person name="Obille A."/>
            <person name="Becker A."/>
            <person name="Abrahante J.E."/>
            <person name="Garbe J."/>
            <person name="Badalamenti J.P."/>
            <person name="Herman A."/>
            <person name="Mangelson H."/>
            <person name="Liachko I."/>
            <person name="Sullivan S."/>
            <person name="Sone E.D."/>
            <person name="Koren S."/>
            <person name="Silverstein K.A.T."/>
            <person name="Beckman K.B."/>
            <person name="Gohl D.M."/>
        </authorList>
    </citation>
    <scope>NUCLEOTIDE SEQUENCE</scope>
    <source>
        <strain evidence="2">Duluth1</strain>
        <tissue evidence="2">Whole animal</tissue>
    </source>
</reference>
<accession>A0A9D3YDW2</accession>
<comment type="caution">
    <text evidence="2">The sequence shown here is derived from an EMBL/GenBank/DDBJ whole genome shotgun (WGS) entry which is preliminary data.</text>
</comment>
<name>A0A9D3YDW2_DREPO</name>
<evidence type="ECO:0000313" key="3">
    <source>
        <dbReference type="Proteomes" id="UP000828390"/>
    </source>
</evidence>